<evidence type="ECO:0000313" key="4">
    <source>
        <dbReference type="EMBL" id="ADN09239.1"/>
    </source>
</evidence>
<name>E0USZ8_SULAO</name>
<dbReference type="InterPro" id="IPR011330">
    <property type="entry name" value="Glyco_hydro/deAcase_b/a-brl"/>
</dbReference>
<dbReference type="PANTHER" id="PTHR34216:SF3">
    <property type="entry name" value="POLY-BETA-1,6-N-ACETYL-D-GLUCOSAMINE N-DEACETYLASE"/>
    <property type="match status" value="1"/>
</dbReference>
<protein>
    <submittedName>
        <fullName evidence="4">Polysaccharide deacetylase</fullName>
    </submittedName>
</protein>
<evidence type="ECO:0000256" key="1">
    <source>
        <dbReference type="ARBA" id="ARBA00004613"/>
    </source>
</evidence>
<keyword evidence="2" id="KW-0732">Signal</keyword>
<dbReference type="PROSITE" id="PS51677">
    <property type="entry name" value="NODB"/>
    <property type="match status" value="1"/>
</dbReference>
<dbReference type="HOGENOM" id="CLU_030024_0_1_7"/>
<evidence type="ECO:0000259" key="3">
    <source>
        <dbReference type="PROSITE" id="PS51677"/>
    </source>
</evidence>
<dbReference type="Pfam" id="PF01522">
    <property type="entry name" value="Polysacc_deac_1"/>
    <property type="match status" value="1"/>
</dbReference>
<dbReference type="Proteomes" id="UP000007803">
    <property type="component" value="Chromosome"/>
</dbReference>
<keyword evidence="5" id="KW-1185">Reference proteome</keyword>
<evidence type="ECO:0000256" key="2">
    <source>
        <dbReference type="ARBA" id="ARBA00022729"/>
    </source>
</evidence>
<dbReference type="CDD" id="cd10973">
    <property type="entry name" value="CE4_DAC_u4_5s"/>
    <property type="match status" value="1"/>
</dbReference>
<comment type="subcellular location">
    <subcellularLocation>
        <location evidence="1">Secreted</location>
    </subcellularLocation>
</comment>
<gene>
    <name evidence="4" type="ordered locus">Saut_1191</name>
</gene>
<dbReference type="AlphaFoldDB" id="E0USZ8"/>
<dbReference type="PANTHER" id="PTHR34216">
    <property type="match status" value="1"/>
</dbReference>
<proteinExistence type="predicted"/>
<dbReference type="SUPFAM" id="SSF88713">
    <property type="entry name" value="Glycoside hydrolase/deacetylase"/>
    <property type="match status" value="1"/>
</dbReference>
<dbReference type="GO" id="GO:0005576">
    <property type="term" value="C:extracellular region"/>
    <property type="evidence" value="ECO:0007669"/>
    <property type="project" value="UniProtKB-SubCell"/>
</dbReference>
<feature type="domain" description="NodB homology" evidence="3">
    <location>
        <begin position="83"/>
        <end position="346"/>
    </location>
</feature>
<dbReference type="InterPro" id="IPR002509">
    <property type="entry name" value="NODB_dom"/>
</dbReference>
<accession>E0USZ8</accession>
<evidence type="ECO:0000313" key="5">
    <source>
        <dbReference type="Proteomes" id="UP000007803"/>
    </source>
</evidence>
<dbReference type="KEGG" id="sua:Saut_1191"/>
<dbReference type="Gene3D" id="3.20.20.370">
    <property type="entry name" value="Glycoside hydrolase/deacetylase"/>
    <property type="match status" value="1"/>
</dbReference>
<dbReference type="OrthoDB" id="9776235at2"/>
<dbReference type="InterPro" id="IPR051398">
    <property type="entry name" value="Polysacch_Deacetylase"/>
</dbReference>
<reference evidence="5" key="1">
    <citation type="journal article" date="2010" name="Stand. Genomic Sci.">
        <title>Complete genome sequence of Sulfurimonas autotrophica type strain (OK10).</title>
        <authorList>
            <person name="Sikorski J."/>
            <person name="Munk C."/>
            <person name="Lapidus A."/>
            <person name="Djao O."/>
            <person name="Lucas S."/>
            <person name="Glavina Del Rio T."/>
            <person name="Nolan M."/>
            <person name="Tice H."/>
            <person name="Han C."/>
            <person name="Cheng J."/>
            <person name="Tapia R."/>
            <person name="Goodwin L."/>
            <person name="Pitluck S."/>
            <person name="Liolios K."/>
            <person name="Ivanova N."/>
            <person name="Mavromatis K."/>
            <person name="Mikhailova N."/>
            <person name="Pati A."/>
            <person name="Sims D."/>
            <person name="Meincke L."/>
            <person name="Brettin T."/>
            <person name="Detter J."/>
            <person name="Chen A."/>
            <person name="Palaniappan K."/>
            <person name="Land M."/>
            <person name="Hauser L."/>
            <person name="Chang Y."/>
            <person name="Jeffries C."/>
            <person name="Rohde M."/>
            <person name="Lang E."/>
            <person name="Spring S."/>
            <person name="Goker M."/>
            <person name="Woyke T."/>
            <person name="Bristow J."/>
            <person name="Eisen J."/>
            <person name="Markowitz V."/>
            <person name="Hugenholtz P."/>
            <person name="Kyrpides N."/>
            <person name="Klenk H."/>
        </authorList>
    </citation>
    <scope>NUCLEOTIDE SEQUENCE [LARGE SCALE GENOMIC DNA]</scope>
    <source>
        <strain evidence="5">ATCC BAA-671 / DSM 16294 / JCM 11897 / OK10</strain>
    </source>
</reference>
<organism evidence="4 5">
    <name type="scientific">Sulfurimonas autotrophica (strain ATCC BAA-671 / DSM 16294 / JCM 11897 / OK10)</name>
    <dbReference type="NCBI Taxonomy" id="563040"/>
    <lineage>
        <taxon>Bacteria</taxon>
        <taxon>Pseudomonadati</taxon>
        <taxon>Campylobacterota</taxon>
        <taxon>Epsilonproteobacteria</taxon>
        <taxon>Campylobacterales</taxon>
        <taxon>Sulfurimonadaceae</taxon>
        <taxon>Sulfurimonas</taxon>
    </lineage>
</organism>
<dbReference type="STRING" id="563040.Saut_1191"/>
<dbReference type="GO" id="GO:0005975">
    <property type="term" value="P:carbohydrate metabolic process"/>
    <property type="evidence" value="ECO:0007669"/>
    <property type="project" value="InterPro"/>
</dbReference>
<dbReference type="EMBL" id="CP002205">
    <property type="protein sequence ID" value="ADN09239.1"/>
    <property type="molecule type" value="Genomic_DNA"/>
</dbReference>
<dbReference type="eggNOG" id="COG0726">
    <property type="taxonomic scope" value="Bacteria"/>
</dbReference>
<dbReference type="GO" id="GO:0016810">
    <property type="term" value="F:hydrolase activity, acting on carbon-nitrogen (but not peptide) bonds"/>
    <property type="evidence" value="ECO:0007669"/>
    <property type="project" value="InterPro"/>
</dbReference>
<sequence length="346" mass="40270">MAMKILINYIFVIFTIQASLLAMQNHAVVLQYHRFDEMKYPSTSISMELFTQQVEYLVKNNYTVWPLSKIVKYLLEKKELPDKTVSITIDDAYHSVYTKAYPLLKKYKLPFTIFVNSAPIVHESVHYLTWDEMREMGKYGAEYANHTYSHQYLVRDGIKNPKNYKKYVTKEIEMCEVKIEKELGKKVCTDPKILAYPFGEYDVRLMKLVKSLGYVGVAQNSAPISRESNFMALTRFPMSGGFGEMDQFVLKINTLPLPLESISNKDTLLDKSNNPPFLILTLKKPLKDLQCFTSDGKKITMQWLTETTVKIESELPLLYPRNHYTCTAHAKGNAWYWYSHLWIVLK</sequence>